<keyword evidence="7 10" id="KW-1133">Transmembrane helix</keyword>
<evidence type="ECO:0000256" key="7">
    <source>
        <dbReference type="ARBA" id="ARBA00022989"/>
    </source>
</evidence>
<gene>
    <name evidence="12" type="ORF">MJG50_14635</name>
</gene>
<dbReference type="PROSITE" id="PS00874">
    <property type="entry name" value="T2SP_F"/>
    <property type="match status" value="1"/>
</dbReference>
<comment type="subcellular location">
    <subcellularLocation>
        <location evidence="1">Cell inner membrane</location>
        <topology evidence="1">Multi-pass membrane protein</topology>
    </subcellularLocation>
    <subcellularLocation>
        <location evidence="9">Cell membrane</location>
        <topology evidence="9">Multi-pass membrane protein</topology>
    </subcellularLocation>
</comment>
<evidence type="ECO:0000256" key="5">
    <source>
        <dbReference type="ARBA" id="ARBA00022519"/>
    </source>
</evidence>
<comment type="caution">
    <text evidence="12">The sequence shown here is derived from an EMBL/GenBank/DDBJ whole genome shotgun (WGS) entry which is preliminary data.</text>
</comment>
<evidence type="ECO:0000256" key="3">
    <source>
        <dbReference type="ARBA" id="ARBA00022448"/>
    </source>
</evidence>
<comment type="similarity">
    <text evidence="2 9">Belongs to the GSP F family.</text>
</comment>
<feature type="transmembrane region" description="Helical" evidence="10">
    <location>
        <begin position="166"/>
        <end position="189"/>
    </location>
</feature>
<dbReference type="InterPro" id="IPR001992">
    <property type="entry name" value="T2SS_GspF/T4SS_PilC_CS"/>
</dbReference>
<feature type="transmembrane region" description="Helical" evidence="10">
    <location>
        <begin position="221"/>
        <end position="238"/>
    </location>
</feature>
<dbReference type="PANTHER" id="PTHR30012">
    <property type="entry name" value="GENERAL SECRETION PATHWAY PROTEIN"/>
    <property type="match status" value="1"/>
</dbReference>
<keyword evidence="4" id="KW-1003">Cell membrane</keyword>
<keyword evidence="5" id="KW-0997">Cell inner membrane</keyword>
<evidence type="ECO:0000256" key="9">
    <source>
        <dbReference type="RuleBase" id="RU003923"/>
    </source>
</evidence>
<evidence type="ECO:0000256" key="2">
    <source>
        <dbReference type="ARBA" id="ARBA00005745"/>
    </source>
</evidence>
<evidence type="ECO:0000256" key="4">
    <source>
        <dbReference type="ARBA" id="ARBA00022475"/>
    </source>
</evidence>
<keyword evidence="8 10" id="KW-0472">Membrane</keyword>
<dbReference type="InterPro" id="IPR018076">
    <property type="entry name" value="T2SS_GspF_dom"/>
</dbReference>
<evidence type="ECO:0000256" key="1">
    <source>
        <dbReference type="ARBA" id="ARBA00004429"/>
    </source>
</evidence>
<evidence type="ECO:0000313" key="12">
    <source>
        <dbReference type="EMBL" id="MCH1626572.1"/>
    </source>
</evidence>
<dbReference type="RefSeq" id="WP_240256488.1">
    <property type="nucleotide sequence ID" value="NZ_JAKTTI010000024.1"/>
</dbReference>
<dbReference type="InterPro" id="IPR042094">
    <property type="entry name" value="T2SS_GspF_sf"/>
</dbReference>
<name>A0AAW5E9L5_9BACI</name>
<proteinExistence type="inferred from homology"/>
<dbReference type="Pfam" id="PF00482">
    <property type="entry name" value="T2SSF"/>
    <property type="match status" value="2"/>
</dbReference>
<dbReference type="GO" id="GO:0005886">
    <property type="term" value="C:plasma membrane"/>
    <property type="evidence" value="ECO:0007669"/>
    <property type="project" value="UniProtKB-SubCell"/>
</dbReference>
<dbReference type="AlphaFoldDB" id="A0AAW5E9L5"/>
<feature type="transmembrane region" description="Helical" evidence="10">
    <location>
        <begin position="373"/>
        <end position="394"/>
    </location>
</feature>
<dbReference type="FunFam" id="1.20.81.30:FF:000001">
    <property type="entry name" value="Type II secretion system protein F"/>
    <property type="match status" value="2"/>
</dbReference>
<protein>
    <submittedName>
        <fullName evidence="12">Type II secretion system F family protein</fullName>
    </submittedName>
</protein>
<evidence type="ECO:0000313" key="13">
    <source>
        <dbReference type="Proteomes" id="UP001431131"/>
    </source>
</evidence>
<evidence type="ECO:0000256" key="6">
    <source>
        <dbReference type="ARBA" id="ARBA00022692"/>
    </source>
</evidence>
<dbReference type="GO" id="GO:0009306">
    <property type="term" value="P:protein secretion"/>
    <property type="evidence" value="ECO:0007669"/>
    <property type="project" value="InterPro"/>
</dbReference>
<keyword evidence="6 9" id="KW-0812">Transmembrane</keyword>
<evidence type="ECO:0000256" key="8">
    <source>
        <dbReference type="ARBA" id="ARBA00023136"/>
    </source>
</evidence>
<dbReference type="PANTHER" id="PTHR30012:SF0">
    <property type="entry name" value="TYPE II SECRETION SYSTEM PROTEIN F-RELATED"/>
    <property type="match status" value="1"/>
</dbReference>
<sequence>MPRYRYQGRDTKGKKSGTIHATSRREAVIKLRDSGIRVIQIDEVPETLLTKDLSISNPVKLQDFTIFLRQFSTLIKAGISVVDSMDILANQTSSKALRRTLVEVEADLREGISLSTATAKHKKIFSTLFTNMVRVGEVGGTLDETLERLATHFEKQHKTKQKIKSAMAYPAVIGVVAIGVVIFLLTSVVPTFVGMFSDFGAELPAITKFVLHASEFTQSKWWLLILIAFLFYLSIVIIKQNKKTKFYYDYFILKMPIFGKMLQKSVLARMTRTLSSLISSSVPILQALAVVESIVENEVIAEVIKESRASLEKGRSMTVPMKKHWAFPPLITQMIIVGESTGSLDEMLGKVANFYEDEVEIATDKLKSLIEPLMIVVLSGIVGTIVTSIMVPMFDIFNKIQ</sequence>
<keyword evidence="13" id="KW-1185">Reference proteome</keyword>
<organism evidence="12 13">
    <name type="scientific">Fredinandcohnia quinoae</name>
    <dbReference type="NCBI Taxonomy" id="2918902"/>
    <lineage>
        <taxon>Bacteria</taxon>
        <taxon>Bacillati</taxon>
        <taxon>Bacillota</taxon>
        <taxon>Bacilli</taxon>
        <taxon>Bacillales</taxon>
        <taxon>Bacillaceae</taxon>
        <taxon>Fredinandcohnia</taxon>
    </lineage>
</organism>
<evidence type="ECO:0000259" key="11">
    <source>
        <dbReference type="Pfam" id="PF00482"/>
    </source>
</evidence>
<dbReference type="PRINTS" id="PR00812">
    <property type="entry name" value="BCTERIALGSPF"/>
</dbReference>
<evidence type="ECO:0000256" key="10">
    <source>
        <dbReference type="SAM" id="Phobius"/>
    </source>
</evidence>
<feature type="domain" description="Type II secretion system protein GspF" evidence="11">
    <location>
        <begin position="67"/>
        <end position="190"/>
    </location>
</feature>
<dbReference type="Gene3D" id="1.20.81.30">
    <property type="entry name" value="Type II secretion system (T2SS), domain F"/>
    <property type="match status" value="2"/>
</dbReference>
<feature type="domain" description="Type II secretion system protein GspF" evidence="11">
    <location>
        <begin position="271"/>
        <end position="392"/>
    </location>
</feature>
<dbReference type="EMBL" id="JAKTTI010000024">
    <property type="protein sequence ID" value="MCH1626572.1"/>
    <property type="molecule type" value="Genomic_DNA"/>
</dbReference>
<keyword evidence="3 9" id="KW-0813">Transport</keyword>
<reference evidence="12" key="1">
    <citation type="submission" date="2022-02" db="EMBL/GenBank/DDBJ databases">
        <title>Fredinandcohnia quinoae sp. nov. isolated from Chenopodium quinoa seeds.</title>
        <authorList>
            <person name="Saati-Santamaria Z."/>
            <person name="Flores-Felix J.D."/>
            <person name="Igual J.M."/>
            <person name="Velazquez E."/>
            <person name="Garcia-Fraile P."/>
            <person name="Martinez-Molina E."/>
        </authorList>
    </citation>
    <scope>NUCLEOTIDE SEQUENCE</scope>
    <source>
        <strain evidence="12">SECRCQ15</strain>
    </source>
</reference>
<dbReference type="InterPro" id="IPR003004">
    <property type="entry name" value="GspF/PilC"/>
</dbReference>
<dbReference type="Proteomes" id="UP001431131">
    <property type="component" value="Unassembled WGS sequence"/>
</dbReference>
<accession>A0AAW5E9L5</accession>